<dbReference type="OrthoDB" id="2248860at2759"/>
<evidence type="ECO:0000313" key="4">
    <source>
        <dbReference type="Proteomes" id="UP000077315"/>
    </source>
</evidence>
<dbReference type="PROSITE" id="PS50053">
    <property type="entry name" value="UBIQUITIN_2"/>
    <property type="match status" value="1"/>
</dbReference>
<gene>
    <name evidence="3" type="ORF">PHYBLDRAFT_169024</name>
</gene>
<accession>A0A162U6L7</accession>
<dbReference type="Proteomes" id="UP000077315">
    <property type="component" value="Unassembled WGS sequence"/>
</dbReference>
<evidence type="ECO:0000259" key="2">
    <source>
        <dbReference type="PROSITE" id="PS50053"/>
    </source>
</evidence>
<dbReference type="RefSeq" id="XP_018290803.1">
    <property type="nucleotide sequence ID" value="XM_018435992.1"/>
</dbReference>
<dbReference type="SUPFAM" id="SSF54236">
    <property type="entry name" value="Ubiquitin-like"/>
    <property type="match status" value="1"/>
</dbReference>
<dbReference type="EMBL" id="KV440982">
    <property type="protein sequence ID" value="OAD72763.1"/>
    <property type="molecule type" value="Genomic_DNA"/>
</dbReference>
<organism evidence="3 4">
    <name type="scientific">Phycomyces blakesleeanus (strain ATCC 8743b / DSM 1359 / FGSC 10004 / NBRC 33097 / NRRL 1555)</name>
    <dbReference type="NCBI Taxonomy" id="763407"/>
    <lineage>
        <taxon>Eukaryota</taxon>
        <taxon>Fungi</taxon>
        <taxon>Fungi incertae sedis</taxon>
        <taxon>Mucoromycota</taxon>
        <taxon>Mucoromycotina</taxon>
        <taxon>Mucoromycetes</taxon>
        <taxon>Mucorales</taxon>
        <taxon>Phycomycetaceae</taxon>
        <taxon>Phycomyces</taxon>
    </lineage>
</organism>
<dbReference type="InterPro" id="IPR000626">
    <property type="entry name" value="Ubiquitin-like_dom"/>
</dbReference>
<dbReference type="STRING" id="763407.A0A162U6L7"/>
<dbReference type="GeneID" id="28996898"/>
<dbReference type="CDD" id="cd17039">
    <property type="entry name" value="Ubl_ubiquitin_like"/>
    <property type="match status" value="1"/>
</dbReference>
<proteinExistence type="predicted"/>
<dbReference type="InParanoid" id="A0A162U6L7"/>
<name>A0A162U6L7_PHYB8</name>
<sequence length="162" mass="17951">MAPSVQHYFQAIVNSFGGIGTVCVVFDTLGSHTVYDLKLRLAQTTSIAVGQQRITTVGGHLLTDSHVLFADLQGPAIFNLSVSLRGGRSAILPDPTSFIQEDELLEHPEKKCRLNEPTSLPLRLHCTAESSSQSKKINERPTNTPEKTKGKERETRKRKQRE</sequence>
<dbReference type="VEuPathDB" id="FungiDB:PHYBLDRAFT_169024"/>
<feature type="domain" description="Ubiquitin-like" evidence="2">
    <location>
        <begin position="9"/>
        <end position="87"/>
    </location>
</feature>
<dbReference type="InterPro" id="IPR029071">
    <property type="entry name" value="Ubiquitin-like_domsf"/>
</dbReference>
<keyword evidence="4" id="KW-1185">Reference proteome</keyword>
<evidence type="ECO:0000313" key="3">
    <source>
        <dbReference type="EMBL" id="OAD72763.1"/>
    </source>
</evidence>
<protein>
    <recommendedName>
        <fullName evidence="2">Ubiquitin-like domain-containing protein</fullName>
    </recommendedName>
</protein>
<feature type="region of interest" description="Disordered" evidence="1">
    <location>
        <begin position="126"/>
        <end position="162"/>
    </location>
</feature>
<dbReference type="AlphaFoldDB" id="A0A162U6L7"/>
<reference evidence="4" key="1">
    <citation type="submission" date="2015-06" db="EMBL/GenBank/DDBJ databases">
        <title>Expansion of signal transduction pathways in fungi by whole-genome duplication.</title>
        <authorList>
            <consortium name="DOE Joint Genome Institute"/>
            <person name="Corrochano L.M."/>
            <person name="Kuo A."/>
            <person name="Marcet-Houben M."/>
            <person name="Polaino S."/>
            <person name="Salamov A."/>
            <person name="Villalobos J.M."/>
            <person name="Alvarez M.I."/>
            <person name="Avalos J."/>
            <person name="Benito E.P."/>
            <person name="Benoit I."/>
            <person name="Burger G."/>
            <person name="Camino L.P."/>
            <person name="Canovas D."/>
            <person name="Cerda-Olmedo E."/>
            <person name="Cheng J.-F."/>
            <person name="Dominguez A."/>
            <person name="Elias M."/>
            <person name="Eslava A.P."/>
            <person name="Glaser F."/>
            <person name="Grimwood J."/>
            <person name="Gutierrez G."/>
            <person name="Heitman J."/>
            <person name="Henrissat B."/>
            <person name="Iturriaga E.A."/>
            <person name="Lang B.F."/>
            <person name="Lavin J.L."/>
            <person name="Lee S."/>
            <person name="Li W."/>
            <person name="Lindquist E."/>
            <person name="Lopez-Garcia S."/>
            <person name="Luque E.M."/>
            <person name="Marcos A.T."/>
            <person name="Martin J."/>
            <person name="McCluskey K."/>
            <person name="Medina H.R."/>
            <person name="Miralles-Duran A."/>
            <person name="Miyazaki A."/>
            <person name="Munoz-Torres E."/>
            <person name="Oguiza J.A."/>
            <person name="Ohm R."/>
            <person name="Olmedo M."/>
            <person name="Orejas M."/>
            <person name="Ortiz-Castellanos L."/>
            <person name="Pisabarro A.G."/>
            <person name="Rodriguez-Romero J."/>
            <person name="Ruiz-Herrera J."/>
            <person name="Ruiz-Vazquez R."/>
            <person name="Sanz C."/>
            <person name="Schackwitz W."/>
            <person name="Schmutz J."/>
            <person name="Shahriari M."/>
            <person name="Shelest E."/>
            <person name="Silva-Franco F."/>
            <person name="Soanes D."/>
            <person name="Syed K."/>
            <person name="Tagua V.G."/>
            <person name="Talbot N.J."/>
            <person name="Thon M."/>
            <person name="De vries R.P."/>
            <person name="Wiebenga A."/>
            <person name="Yadav J.S."/>
            <person name="Braun E.L."/>
            <person name="Baker S."/>
            <person name="Garre V."/>
            <person name="Horwitz B."/>
            <person name="Torres-Martinez S."/>
            <person name="Idnurm A."/>
            <person name="Herrera-Estrella A."/>
            <person name="Gabaldon T."/>
            <person name="Grigoriev I.V."/>
        </authorList>
    </citation>
    <scope>NUCLEOTIDE SEQUENCE [LARGE SCALE GENOMIC DNA]</scope>
    <source>
        <strain evidence="4">NRRL 1555(-)</strain>
    </source>
</reference>
<evidence type="ECO:0000256" key="1">
    <source>
        <dbReference type="SAM" id="MobiDB-lite"/>
    </source>
</evidence>
<feature type="compositionally biased region" description="Basic and acidic residues" evidence="1">
    <location>
        <begin position="146"/>
        <end position="155"/>
    </location>
</feature>
<feature type="compositionally biased region" description="Polar residues" evidence="1">
    <location>
        <begin position="128"/>
        <end position="145"/>
    </location>
</feature>